<dbReference type="InterPro" id="IPR051531">
    <property type="entry name" value="N-acetyltransferase"/>
</dbReference>
<proteinExistence type="predicted"/>
<evidence type="ECO:0000313" key="4">
    <source>
        <dbReference type="Proteomes" id="UP000252004"/>
    </source>
</evidence>
<evidence type="ECO:0000256" key="1">
    <source>
        <dbReference type="SAM" id="MobiDB-lite"/>
    </source>
</evidence>
<evidence type="ECO:0000313" key="3">
    <source>
        <dbReference type="EMBL" id="AXE25006.1"/>
    </source>
</evidence>
<dbReference type="SUPFAM" id="SSF55729">
    <property type="entry name" value="Acyl-CoA N-acyltransferases (Nat)"/>
    <property type="match status" value="1"/>
</dbReference>
<dbReference type="SUPFAM" id="SSF54427">
    <property type="entry name" value="NTF2-like"/>
    <property type="match status" value="1"/>
</dbReference>
<keyword evidence="4" id="KW-1185">Reference proteome</keyword>
<name>A0A344U285_9ACTN</name>
<feature type="region of interest" description="Disordered" evidence="1">
    <location>
        <begin position="1"/>
        <end position="20"/>
    </location>
</feature>
<dbReference type="InterPro" id="IPR000182">
    <property type="entry name" value="GNAT_dom"/>
</dbReference>
<dbReference type="Pfam" id="PF13302">
    <property type="entry name" value="Acetyltransf_3"/>
    <property type="match status" value="1"/>
</dbReference>
<dbReference type="AlphaFoldDB" id="A0A344U285"/>
<dbReference type="Gene3D" id="3.10.450.50">
    <property type="match status" value="1"/>
</dbReference>
<gene>
    <name evidence="3" type="ORF">C0216_17515</name>
</gene>
<dbReference type="PANTHER" id="PTHR43792">
    <property type="entry name" value="GNAT FAMILY, PUTATIVE (AFU_ORTHOLOGUE AFUA_3G00765)-RELATED-RELATED"/>
    <property type="match status" value="1"/>
</dbReference>
<reference evidence="3 4" key="1">
    <citation type="submission" date="2018-01" db="EMBL/GenBank/DDBJ databases">
        <title>Draft genome Sequence of streptomyces globosus LZH-48.</title>
        <authorList>
            <person name="Ran K."/>
            <person name="Li Z."/>
            <person name="Wei S."/>
            <person name="Dong R."/>
        </authorList>
    </citation>
    <scope>NUCLEOTIDE SEQUENCE [LARGE SCALE GENOMIC DNA]</scope>
    <source>
        <strain evidence="3 4">LZH-48</strain>
    </source>
</reference>
<dbReference type="EMBL" id="CP030862">
    <property type="protein sequence ID" value="AXE25006.1"/>
    <property type="molecule type" value="Genomic_DNA"/>
</dbReference>
<dbReference type="InterPro" id="IPR016181">
    <property type="entry name" value="Acyl_CoA_acyltransferase"/>
</dbReference>
<feature type="domain" description="N-acetyltransferase" evidence="2">
    <location>
        <begin position="25"/>
        <end position="187"/>
    </location>
</feature>
<dbReference type="GO" id="GO:0016747">
    <property type="term" value="F:acyltransferase activity, transferring groups other than amino-acyl groups"/>
    <property type="evidence" value="ECO:0007669"/>
    <property type="project" value="InterPro"/>
</dbReference>
<dbReference type="PANTHER" id="PTHR43792:SF1">
    <property type="entry name" value="N-ACETYLTRANSFERASE DOMAIN-CONTAINING PROTEIN"/>
    <property type="match status" value="1"/>
</dbReference>
<dbReference type="InterPro" id="IPR032710">
    <property type="entry name" value="NTF2-like_dom_sf"/>
</dbReference>
<sequence>MTEQPDRTPTPAPTPPAYPVRTGRLALRPVRADDLDAVHAYRSLPEIARHLPHEPHTREETRKTLERLAAGQALAAPGDWLGLAVETAQGRVIGEVLLRRDDRAPLTGEIGFVFHPGVHGTGIATEAVTAALGLAFDTFGWHRVTGVCTVRNTASAALMRRVGMRLEGVARQDAHRKGAWQDRLHFALLAAEHRRPRPRSADEQAVDAAVAAFYAAFTRRGGGPVTLDGVRAVLAPGAVIERVNPDGSVDRMDTESFIAPREALLNGPDLTDFTEAEAGATTLVAGGTAIRTGEYAKWGVRAGTAFSGWGRKTFRLARADDGDWLVESFCWTDEPEAAAAH</sequence>
<protein>
    <recommendedName>
        <fullName evidence="2">N-acetyltransferase domain-containing protein</fullName>
    </recommendedName>
</protein>
<dbReference type="KEGG" id="sgz:C0216_17515"/>
<dbReference type="OrthoDB" id="9132139at2"/>
<accession>A0A344U285</accession>
<dbReference type="PROSITE" id="PS51186">
    <property type="entry name" value="GNAT"/>
    <property type="match status" value="1"/>
</dbReference>
<evidence type="ECO:0000259" key="2">
    <source>
        <dbReference type="PROSITE" id="PS51186"/>
    </source>
</evidence>
<dbReference type="RefSeq" id="WP_114056194.1">
    <property type="nucleotide sequence ID" value="NZ_CP030862.1"/>
</dbReference>
<dbReference type="Gene3D" id="3.40.630.30">
    <property type="match status" value="1"/>
</dbReference>
<organism evidence="3 4">
    <name type="scientific">Streptomyces globosus</name>
    <dbReference type="NCBI Taxonomy" id="68209"/>
    <lineage>
        <taxon>Bacteria</taxon>
        <taxon>Bacillati</taxon>
        <taxon>Actinomycetota</taxon>
        <taxon>Actinomycetes</taxon>
        <taxon>Kitasatosporales</taxon>
        <taxon>Streptomycetaceae</taxon>
        <taxon>Streptomyces</taxon>
    </lineage>
</organism>
<dbReference type="Proteomes" id="UP000252004">
    <property type="component" value="Chromosome"/>
</dbReference>
<feature type="compositionally biased region" description="Pro residues" evidence="1">
    <location>
        <begin position="8"/>
        <end position="18"/>
    </location>
</feature>